<comment type="caution">
    <text evidence="10">The sequence shown here is derived from an EMBL/GenBank/DDBJ whole genome shotgun (WGS) entry which is preliminary data.</text>
</comment>
<dbReference type="InterPro" id="IPR026847">
    <property type="entry name" value="VPS13"/>
</dbReference>
<keyword evidence="4" id="KW-0175">Coiled coil</keyword>
<dbReference type="PANTHER" id="PTHR16166:SF93">
    <property type="entry name" value="INTERMEMBRANE LIPID TRANSFER PROTEIN VPS13"/>
    <property type="match status" value="1"/>
</dbReference>
<feature type="domain" description="VPS13-like middle region" evidence="7">
    <location>
        <begin position="1086"/>
        <end position="1921"/>
    </location>
</feature>
<organism evidence="10 11">
    <name type="scientific">Steinernema hermaphroditum</name>
    <dbReference type="NCBI Taxonomy" id="289476"/>
    <lineage>
        <taxon>Eukaryota</taxon>
        <taxon>Metazoa</taxon>
        <taxon>Ecdysozoa</taxon>
        <taxon>Nematoda</taxon>
        <taxon>Chromadorea</taxon>
        <taxon>Rhabditida</taxon>
        <taxon>Tylenchina</taxon>
        <taxon>Panagrolaimomorpha</taxon>
        <taxon>Strongyloidoidea</taxon>
        <taxon>Steinernematidae</taxon>
        <taxon>Steinernema</taxon>
    </lineage>
</organism>
<dbReference type="GO" id="GO:0006869">
    <property type="term" value="P:lipid transport"/>
    <property type="evidence" value="ECO:0007669"/>
    <property type="project" value="UniProtKB-KW"/>
</dbReference>
<evidence type="ECO:0000313" key="11">
    <source>
        <dbReference type="Proteomes" id="UP001175271"/>
    </source>
</evidence>
<dbReference type="Pfam" id="PF25036">
    <property type="entry name" value="VPS13_VAB"/>
    <property type="match status" value="1"/>
</dbReference>
<dbReference type="InterPro" id="IPR056748">
    <property type="entry name" value="VPS13-like_C"/>
</dbReference>
<evidence type="ECO:0000256" key="2">
    <source>
        <dbReference type="ARBA" id="ARBA00022448"/>
    </source>
</evidence>
<gene>
    <name evidence="10" type="ORF">QR680_009077</name>
</gene>
<evidence type="ECO:0000259" key="9">
    <source>
        <dbReference type="Pfam" id="PF25037"/>
    </source>
</evidence>
<feature type="region of interest" description="Disordered" evidence="5">
    <location>
        <begin position="1031"/>
        <end position="1059"/>
    </location>
</feature>
<dbReference type="PANTHER" id="PTHR16166">
    <property type="entry name" value="VACUOLAR PROTEIN SORTING-ASSOCIATED PROTEIN VPS13"/>
    <property type="match status" value="1"/>
</dbReference>
<dbReference type="InterPro" id="IPR009543">
    <property type="entry name" value="VPS13_VAB"/>
</dbReference>
<reference evidence="10" key="1">
    <citation type="submission" date="2023-06" db="EMBL/GenBank/DDBJ databases">
        <title>Genomic analysis of the entomopathogenic nematode Steinernema hermaphroditum.</title>
        <authorList>
            <person name="Schwarz E.M."/>
            <person name="Heppert J.K."/>
            <person name="Baniya A."/>
            <person name="Schwartz H.T."/>
            <person name="Tan C.-H."/>
            <person name="Antoshechkin I."/>
            <person name="Sternberg P.W."/>
            <person name="Goodrich-Blair H."/>
            <person name="Dillman A.R."/>
        </authorList>
    </citation>
    <scope>NUCLEOTIDE SEQUENCE</scope>
    <source>
        <strain evidence="10">PS9179</strain>
        <tissue evidence="10">Whole animal</tissue>
    </source>
</reference>
<accession>A0AA39IKD5</accession>
<evidence type="ECO:0008006" key="12">
    <source>
        <dbReference type="Google" id="ProtNLM"/>
    </source>
</evidence>
<keyword evidence="3" id="KW-0445">Lipid transport</keyword>
<comment type="similarity">
    <text evidence="1">Belongs to the VPS13 family.</text>
</comment>
<dbReference type="Pfam" id="PF25037">
    <property type="entry name" value="VPS13_C"/>
    <property type="match status" value="1"/>
</dbReference>
<sequence>MVFESLVADLLNRFLGDFVDNLDASQLNIGIWGGDVKLDNLEVKETALDELDLPVKLKFGFLSNLVLKIPWKNLYTEPVIADIEGLFLIVVPNKGVVYSEEKANKNAQDVKQKALTRLEEARKNKRKPRDPQQDTFAEKMVTQVIKNLQVKIRSIHVRYEDKYTNRHRPFVAGVSLEGLDFQTTDANWKPTIHKETVKIIHKLITMSNLAVYWNSHSELISDLESKEEIKKQMLASISTKDNRPKGFKYILEPITMEAKLSLNQKPETDDSNYKIPKIDLRVGMEQLALCVGKFQYQDILLFLEAQERFNLASKYLKYRPNLLEYRCHYKEWWKFAYECVLQEVIRRKKHNWSWQRMKKHRKLVRDYRDAWVRNQTEKNLATEDKKLIERAEKELDVFNVNVARQQAEMEIDRRGLMRLEDQPQGWMNWAKSWWGGSKPAEPAEQPKGGSDIVSKFNEVMTPEEKAKLFEAIDYQENTPPTDYPKFFIENIIHLNLNKLAVVVEDALRLQFANLVTHVEQRPSARAIHVKTSIQSLAMEGLGRPMVTMAKPGSTWLCAEFETNPLVGDYDQLVKLAIAPILVKYHAPAVNKAIDVFQPPESVRLNQLTAAAMNRYEEVKSRSVTGLAHAVEYRTKLHLDIHVDPATVVISEGGIFDENKLNLVADLGTLTIKSTSDVRGSCDDITNERLRTLMEKAYDKFEVRLFDIRLVFADTYKDCVDAKSVIDSPLHIIRPTGCVFGIHKSSIDDLRLPKVRLFGDLPDIIVQLSDERLLKLLKVVLSIPTPPPEESLETKLGDFKTPQVKLKDRAKMKAIMEVDEIAEGQEVIKRSPLESSAAGSDTEETGEHELQKPEEKSAINDQQVQLEMNLSLNQVGVIIGTQNAVQVRVMLNRMGCKFQMRTHDFILKMHLGDLTVEQPQFRSLDTRRETLYVIDNVHSQEEFLVKMAFISANPESPLFETDYKMTEQALDVEFKSLNVTLHQEALMSLKQFGEQLSAKVAEVQAKEPERAHEVNATVERQSRMLTRKISQLSVGSRLSDRVRSSSRTRTGSKKEPHPKRINSEKIVDPNAIIKTRLKAKVDSLGLFIGSNKCLDTMMAIESVTCKVVMKVKTIQATAGLKAIRIEDCTARAVHRNLLIVCGQKEMFHMDFVQYNRTPEEKLAMRETDVDMSVKVRFAQLRFVFLNIWVSRLLNWIGPFQAEAASAAARAQAAATEKATESAQRVKQLMEESPPKIHLDVELAAPTIVVPRKSTSYEVVMLDFGQLNVINSFTCDPKQPKAVIDNMVVELKSINCGSGTLSPNTHEIKSKMEILKPMTFTVKLYRNLSFAWYKDIPEIYVDAELPLIDVSMSQHEYSTMMRILSGNLAENVPPAPVPVSATASKPITLQSQKQAKDTKECKVVTASVERKPTSAAQVSPAQPTAEATDARRIAFKFQMNAISASLYSGDSAMLENGITIRDQDAAFASMTLKRLKMSGSITESGYMDVAISLHTFTMDDQRPGATKITRLLDKKSSMNKDSEEPFVSLRFRQDSKANKHLEFTSTSFFLCLCPEFLGALSSFFVVSALPEDEEKPPESAAVVAKQAATPATGGGPIAGNNSPAAGPVGTITMKCKMREVEVILIENANEPETTQAMILSFSWFLNADHKNGKQHMDGKVDSVQIVSSYFAEDKRKLSVYPVLNRLDIQFNGTIDNATQDQEFMLNMDSIRIKVSPSIIRLLSAVSAGFSSNQVKDPSKKSGRAVLNKYPNYWDSKALNTAEFWWFNAQETGVEAMEDFCEGAAQDALDLLRKPNQKCTVKLESFVLTMEAGSADITAPMILLEMGMSAEARNWASALEVDASASMQMSYYNEAFSVWEPVIEPVESAQGVWVPWKVTTEMRTHGDDIVDLDATDDEKKTAPPKSTIVIKAEDMINITVTKSFLQLLNKLGDSFEKAARQISPPKSRQLPGNSPYSIYNETGFIVKVLNSDSLKVNVSDEAIDATHGDYVPLEVVDWQDRIGLMVSNTEDSRSADLRLELLGTFREVDVMRAQKRVIRLPKTSSAGKQWSMLVETSVENSRRLVSLSSVIKFVNHMSIPFEVLSVRDDTNLDLCGIVPAGGEPMNVALPLLYTDTGALYLKPANDQYETSNESITWHEFGASKRATLRCDQSQDTSKALFVELVVIEEQVLSERGREKTETIYTVHLYPPLTFQNLLPFELEVTAPATVTLQGGEETSLNTIASHSIHCQIQYEDCPYKAVIDFPEYRSNLGVAMFECEEDATKNMYLGLHWSTEHNKLVCQVYCPFWIVNSTGKPLRYLESASGGVLPRSGSCTPCKKNLHDSKADLAVLHEPNHNPILLPFADKNFLSKKKARVQVEKSQWSDEFPLDVVGNSGRIVCKSNEGFDYELTVDIQLCQSGLTKIVTLSPFYLLYNNSKFDLEVKEFSRDEWVKLPAESCSGLWPQQKEKRKLIMGRYAGTEEESVMFPFTENFESFCKIGNDYLGLQVTCSVGEASSVVHLEPFSPGMVPLLVINHTDMSLEFCQKGAASMYKLEPNETCYYTWTDVLSKRILYWKMGTYEQETVLHKNDLRRFLPDNAHGYCMAMAFLYGRQRVLMLTTDTVMAEMAFEAYEVERIVQSIEVTLAGLSLSVVDNEKSQEIIHMAMSSSDVVWEKQQKYRFKPLELKYMSLFETAYQQWLVGGRPHGFHTVDKYHVDFEKMIMKRKNTVQKIRRGFETGFWMQYRTSPHQTQIHMKMSHLQVDNQLPACVFPVVLAAVPPPKSVIADSAPKPFFEFSFLMRQSEHSNVMQVQYLRVLIQEFAVQVDQGLINALLQLTAASTEAKPYNKELFDKDVGITKAQLSERALTTASTQQKSYYDDLHISPLMIHLSFSQGGSSGKGDSEALPIQSEFVNVILKSVGVSLTELQDVVFKLAYFERKYVFYNRQQLQGEIQSHYTIQALKQLYVLVFGLDILGNPFGLVRDLSTGVEDLFYQPFHGFIQGPEEFAEGVAIGVQSLFGHAVGGAAGAVSRITGTVGKGVAALTFDDEYQRKRQEALNRRPQNFSEGMARGAKGLGQGVVDGVTGVFWKPIEGAREGGAGGFAKGLGKGLIGAVTRPVSGVVDFASSSLDAVKTVASTSEAAKPIRPPRVILSDQIIRPYSPRDAIGSKIFRDTDRGKYADTDHFIAYAPISEKCVFIVTDIRVLLSRKNDVIGVWTTDWTMSYAEIKSPERSPKGIRVLLKNPKKGFLGIGGGSNGKLVEFVDTKVADNIFTKMTSAYEKAC</sequence>
<evidence type="ECO:0000256" key="3">
    <source>
        <dbReference type="ARBA" id="ARBA00023055"/>
    </source>
</evidence>
<dbReference type="Pfam" id="PF25033">
    <property type="entry name" value="VPS13_M"/>
    <property type="match status" value="1"/>
</dbReference>
<protein>
    <recommendedName>
        <fullName evidence="12">Vacuolar protein sorting-associated protein 13A</fullName>
    </recommendedName>
</protein>
<dbReference type="InterPro" id="IPR056747">
    <property type="entry name" value="VPS13-like_M"/>
</dbReference>
<keyword evidence="2" id="KW-0813">Transport</keyword>
<evidence type="ECO:0000256" key="5">
    <source>
        <dbReference type="SAM" id="MobiDB-lite"/>
    </source>
</evidence>
<feature type="domain" description="Chorein N-terminal" evidence="6">
    <location>
        <begin position="2"/>
        <end position="868"/>
    </location>
</feature>
<feature type="coiled-coil region" evidence="4">
    <location>
        <begin position="374"/>
        <end position="408"/>
    </location>
</feature>
<dbReference type="Pfam" id="PF12624">
    <property type="entry name" value="VPS13_N"/>
    <property type="match status" value="1"/>
</dbReference>
<name>A0AA39IKD5_9BILA</name>
<feature type="domain" description="Vacuolar protein sorting-associated protein 13 VPS13 adaptor binding" evidence="8">
    <location>
        <begin position="2021"/>
        <end position="2542"/>
    </location>
</feature>
<proteinExistence type="inferred from homology"/>
<feature type="region of interest" description="Disordered" evidence="5">
    <location>
        <begin position="828"/>
        <end position="856"/>
    </location>
</feature>
<evidence type="ECO:0000256" key="4">
    <source>
        <dbReference type="SAM" id="Coils"/>
    </source>
</evidence>
<dbReference type="GO" id="GO:0045053">
    <property type="term" value="P:protein retention in Golgi apparatus"/>
    <property type="evidence" value="ECO:0007669"/>
    <property type="project" value="TreeGrafter"/>
</dbReference>
<evidence type="ECO:0000259" key="6">
    <source>
        <dbReference type="Pfam" id="PF12624"/>
    </source>
</evidence>
<dbReference type="EMBL" id="JAUCMV010000001">
    <property type="protein sequence ID" value="KAK0425186.1"/>
    <property type="molecule type" value="Genomic_DNA"/>
</dbReference>
<evidence type="ECO:0000313" key="10">
    <source>
        <dbReference type="EMBL" id="KAK0425186.1"/>
    </source>
</evidence>
<feature type="compositionally biased region" description="Basic and acidic residues" evidence="5">
    <location>
        <begin position="844"/>
        <end position="856"/>
    </location>
</feature>
<dbReference type="InterPro" id="IPR026854">
    <property type="entry name" value="VPS13_N"/>
</dbReference>
<feature type="domain" description="Intermembrane lipid transfer protein VPS13-like C-terminal" evidence="9">
    <location>
        <begin position="3124"/>
        <end position="3241"/>
    </location>
</feature>
<evidence type="ECO:0000256" key="1">
    <source>
        <dbReference type="ARBA" id="ARBA00006545"/>
    </source>
</evidence>
<keyword evidence="11" id="KW-1185">Reference proteome</keyword>
<dbReference type="GO" id="GO:0006623">
    <property type="term" value="P:protein targeting to vacuole"/>
    <property type="evidence" value="ECO:0007669"/>
    <property type="project" value="TreeGrafter"/>
</dbReference>
<evidence type="ECO:0000259" key="8">
    <source>
        <dbReference type="Pfam" id="PF25036"/>
    </source>
</evidence>
<evidence type="ECO:0000259" key="7">
    <source>
        <dbReference type="Pfam" id="PF25033"/>
    </source>
</evidence>
<dbReference type="Proteomes" id="UP001175271">
    <property type="component" value="Unassembled WGS sequence"/>
</dbReference>